<dbReference type="Proteomes" id="UP000441522">
    <property type="component" value="Unassembled WGS sequence"/>
</dbReference>
<dbReference type="EC" id="6.2.1.30" evidence="2"/>
<dbReference type="RefSeq" id="WP_151061746.1">
    <property type="nucleotide sequence ID" value="NZ_CP043529.1"/>
</dbReference>
<keyword evidence="2" id="KW-0436">Ligase</keyword>
<gene>
    <name evidence="1" type="ORF">GAS29_19785</name>
    <name evidence="2" type="ORF">VIC01_02231</name>
</gene>
<accession>A0A5P3AU28</accession>
<dbReference type="Proteomes" id="UP000326091">
    <property type="component" value="Chromosome"/>
</dbReference>
<protein>
    <submittedName>
        <fullName evidence="1">Phenylacetate--CoA ligase family protein</fullName>
    </submittedName>
    <submittedName>
        <fullName evidence="2">Phenylacetate-coenzyme A ligase</fullName>
        <ecNumber evidence="2">6.2.1.30</ecNumber>
    </submittedName>
</protein>
<name>A0A5P3AU28_PHOVU</name>
<reference evidence="2 3" key="2">
    <citation type="submission" date="2019-09" db="EMBL/GenBank/DDBJ databases">
        <title>Commensal-derived Metabolites Govern Vibrio cholerae Pathogenesis in Host.</title>
        <authorList>
            <person name="Yoon S.S."/>
            <person name="Yoon M.Y."/>
        </authorList>
    </citation>
    <scope>NUCLEOTIDE SEQUENCE [LARGE SCALE GENOMIC DNA]</scope>
    <source>
        <strain evidence="2 3">VIC01</strain>
    </source>
</reference>
<evidence type="ECO:0000313" key="1">
    <source>
        <dbReference type="EMBL" id="KAB3852304.1"/>
    </source>
</evidence>
<evidence type="ECO:0000313" key="3">
    <source>
        <dbReference type="Proteomes" id="UP000326091"/>
    </source>
</evidence>
<dbReference type="EMBL" id="CP043529">
    <property type="protein sequence ID" value="QEW36670.1"/>
    <property type="molecule type" value="Genomic_DNA"/>
</dbReference>
<proteinExistence type="predicted"/>
<dbReference type="AlphaFoldDB" id="A0A5P3AU28"/>
<dbReference type="Gene3D" id="3.40.50.12780">
    <property type="entry name" value="N-terminal domain of ligase-like"/>
    <property type="match status" value="1"/>
</dbReference>
<dbReference type="PANTHER" id="PTHR36932:SF1">
    <property type="entry name" value="CAPSULAR POLYSACCHARIDE BIOSYNTHESIS PROTEIN"/>
    <property type="match status" value="1"/>
</dbReference>
<reference evidence="1 4" key="1">
    <citation type="journal article" date="2019" name="Nat. Med.">
        <title>A library of human gut bacterial isolates paired with longitudinal multiomics data enables mechanistic microbiome research.</title>
        <authorList>
            <person name="Poyet M."/>
            <person name="Groussin M."/>
            <person name="Gibbons S.M."/>
            <person name="Avila-Pacheco J."/>
            <person name="Jiang X."/>
            <person name="Kearney S.M."/>
            <person name="Perrotta A.R."/>
            <person name="Berdy B."/>
            <person name="Zhao S."/>
            <person name="Lieberman T.D."/>
            <person name="Swanson P.K."/>
            <person name="Smith M."/>
            <person name="Roesemann S."/>
            <person name="Alexander J.E."/>
            <person name="Rich S.A."/>
            <person name="Livny J."/>
            <person name="Vlamakis H."/>
            <person name="Clish C."/>
            <person name="Bullock K."/>
            <person name="Deik A."/>
            <person name="Scott J."/>
            <person name="Pierce K.A."/>
            <person name="Xavier R.J."/>
            <person name="Alm E.J."/>
        </authorList>
    </citation>
    <scope>NUCLEOTIDE SEQUENCE [LARGE SCALE GENOMIC DNA]</scope>
    <source>
        <strain evidence="1 4">BIOML-A5</strain>
    </source>
</reference>
<organism evidence="2 3">
    <name type="scientific">Phocaeicola vulgatus</name>
    <name type="common">Bacteroides vulgatus</name>
    <dbReference type="NCBI Taxonomy" id="821"/>
    <lineage>
        <taxon>Bacteria</taxon>
        <taxon>Pseudomonadati</taxon>
        <taxon>Bacteroidota</taxon>
        <taxon>Bacteroidia</taxon>
        <taxon>Bacteroidales</taxon>
        <taxon>Bacteroidaceae</taxon>
        <taxon>Phocaeicola</taxon>
    </lineage>
</organism>
<dbReference type="EMBL" id="WCWW01000064">
    <property type="protein sequence ID" value="KAB3852304.1"/>
    <property type="molecule type" value="Genomic_DNA"/>
</dbReference>
<evidence type="ECO:0000313" key="2">
    <source>
        <dbReference type="EMBL" id="QEW36670.1"/>
    </source>
</evidence>
<dbReference type="InterPro" id="IPR053158">
    <property type="entry name" value="CapK_Type1_Caps_Biosynth"/>
</dbReference>
<dbReference type="GO" id="GO:0047475">
    <property type="term" value="F:phenylacetate-CoA ligase activity"/>
    <property type="evidence" value="ECO:0007669"/>
    <property type="project" value="UniProtKB-EC"/>
</dbReference>
<dbReference type="InterPro" id="IPR042099">
    <property type="entry name" value="ANL_N_sf"/>
</dbReference>
<evidence type="ECO:0000313" key="4">
    <source>
        <dbReference type="Proteomes" id="UP000441522"/>
    </source>
</evidence>
<dbReference type="SUPFAM" id="SSF56801">
    <property type="entry name" value="Acetyl-CoA synthetase-like"/>
    <property type="match status" value="1"/>
</dbReference>
<dbReference type="PANTHER" id="PTHR36932">
    <property type="entry name" value="CAPSULAR POLYSACCHARIDE BIOSYNTHESIS PROTEIN"/>
    <property type="match status" value="1"/>
</dbReference>
<sequence>MSTFTPKEKERIFIERTQDLWPQNWAGYLELIKHETWSKDELQDYNFKQRIRILTFAYENTEFYKKLYDDAGMNPQDIKTEKDWNAVPVVTKQMIAEHSREIEVRNDVEKYGFVANTGGSTGKPLRVFRDKRHFWQAPFWRFYGWHVGRKCGHPLADVPIWGMDQAYLDRSQYRFTSDELKQRTINFWPIQYYYLSPYQEFAEQALNFVNETAKSPLVRLYAYAGAIDLFADYCLQNHLQIPNVAFVEVCASPVNQIIRDKVQKAFGCNVFDFYGSNEMGPMAVECMHSGEDHHLHVLNDLLHIELLSDTGAPVEGEDIGNTVVTSFTNRVFPFVRYDHGDRTHWINKSCECGLPFPCIAPVKGRVSDYLSTRSGMRLDGVGFNEIFDFYPEAVRQFQFRQSEDGVVSLLVVPNKEYSMYRDEINQVFSKLQQDFDSKINFTLHYVESIAYEGGKMRYIIHE</sequence>